<evidence type="ECO:0000313" key="1">
    <source>
        <dbReference type="EMBL" id="GAH24081.1"/>
    </source>
</evidence>
<gene>
    <name evidence="1" type="ORF">S03H2_02198</name>
</gene>
<organism evidence="1">
    <name type="scientific">marine sediment metagenome</name>
    <dbReference type="NCBI Taxonomy" id="412755"/>
    <lineage>
        <taxon>unclassified sequences</taxon>
        <taxon>metagenomes</taxon>
        <taxon>ecological metagenomes</taxon>
    </lineage>
</organism>
<accession>X1DST5</accession>
<dbReference type="EMBL" id="BARU01000712">
    <property type="protein sequence ID" value="GAH24081.1"/>
    <property type="molecule type" value="Genomic_DNA"/>
</dbReference>
<name>X1DST5_9ZZZZ</name>
<proteinExistence type="predicted"/>
<feature type="non-terminal residue" evidence="1">
    <location>
        <position position="1"/>
    </location>
</feature>
<protein>
    <submittedName>
        <fullName evidence="1">Uncharacterized protein</fullName>
    </submittedName>
</protein>
<dbReference type="AlphaFoldDB" id="X1DST5"/>
<reference evidence="1" key="1">
    <citation type="journal article" date="2014" name="Front. Microbiol.">
        <title>High frequency of phylogenetically diverse reductive dehalogenase-homologous genes in deep subseafloor sedimentary metagenomes.</title>
        <authorList>
            <person name="Kawai M."/>
            <person name="Futagami T."/>
            <person name="Toyoda A."/>
            <person name="Takaki Y."/>
            <person name="Nishi S."/>
            <person name="Hori S."/>
            <person name="Arai W."/>
            <person name="Tsubouchi T."/>
            <person name="Morono Y."/>
            <person name="Uchiyama I."/>
            <person name="Ito T."/>
            <person name="Fujiyama A."/>
            <person name="Inagaki F."/>
            <person name="Takami H."/>
        </authorList>
    </citation>
    <scope>NUCLEOTIDE SEQUENCE</scope>
    <source>
        <strain evidence="1">Expedition CK06-06</strain>
    </source>
</reference>
<sequence length="101" mass="11407">GAVEKNSMGEPSLNHNKSLRGACKEVGISEEKCDDLESIIAEVCQNYCKIPAKREKTEKVKRPPTKWQLCVKEGMEGKEWDPQRIKKLSKLYKEGKCPTNG</sequence>
<comment type="caution">
    <text evidence="1">The sequence shown here is derived from an EMBL/GenBank/DDBJ whole genome shotgun (WGS) entry which is preliminary data.</text>
</comment>